<proteinExistence type="predicted"/>
<dbReference type="AlphaFoldDB" id="A0A9W8YEW9"/>
<evidence type="ECO:0000256" key="1">
    <source>
        <dbReference type="SAM" id="MobiDB-lite"/>
    </source>
</evidence>
<reference evidence="2" key="1">
    <citation type="submission" date="2022-10" db="EMBL/GenBank/DDBJ databases">
        <title>Tapping the CABI collections for fungal endophytes: first genome assemblies for Collariella, Neodidymelliopsis, Ascochyta clinopodiicola, Didymella pomorum, Didymosphaeria variabile, Neocosmospora piperis and Neocucurbitaria cava.</title>
        <authorList>
            <person name="Hill R."/>
        </authorList>
    </citation>
    <scope>NUCLEOTIDE SEQUENCE</scope>
    <source>
        <strain evidence="2">IMI 356814</strain>
    </source>
</reference>
<feature type="compositionally biased region" description="Polar residues" evidence="1">
    <location>
        <begin position="31"/>
        <end position="45"/>
    </location>
</feature>
<feature type="region of interest" description="Disordered" evidence="1">
    <location>
        <begin position="31"/>
        <end position="150"/>
    </location>
</feature>
<evidence type="ECO:0000313" key="2">
    <source>
        <dbReference type="EMBL" id="KAJ4375973.1"/>
    </source>
</evidence>
<sequence length="162" mass="17332">MFRIPAAVGASSSRVLCGGARVRVNVVPQTLSTKKYSSQSPTGKNKNPPEHFNKTGEKEQDPVDVVMGSREYSQSGGDDVVAQQDSASFKNSKDTDPASQKDTAGKGNVVNPLELSPASPELSKYFDETDVSKSADREPGAKTGQGISRKAKVVEKNKIDFK</sequence>
<name>A0A9W8YEW9_9PLEO</name>
<evidence type="ECO:0000313" key="3">
    <source>
        <dbReference type="Proteomes" id="UP001140560"/>
    </source>
</evidence>
<dbReference type="Proteomes" id="UP001140560">
    <property type="component" value="Unassembled WGS sequence"/>
</dbReference>
<feature type="compositionally biased region" description="Basic and acidic residues" evidence="1">
    <location>
        <begin position="47"/>
        <end position="61"/>
    </location>
</feature>
<comment type="caution">
    <text evidence="2">The sequence shown here is derived from an EMBL/GenBank/DDBJ whole genome shotgun (WGS) entry which is preliminary data.</text>
</comment>
<accession>A0A9W8YEW9</accession>
<protein>
    <submittedName>
        <fullName evidence="2">Uncharacterized protein</fullName>
    </submittedName>
</protein>
<organism evidence="2 3">
    <name type="scientific">Neocucurbitaria cava</name>
    <dbReference type="NCBI Taxonomy" id="798079"/>
    <lineage>
        <taxon>Eukaryota</taxon>
        <taxon>Fungi</taxon>
        <taxon>Dikarya</taxon>
        <taxon>Ascomycota</taxon>
        <taxon>Pezizomycotina</taxon>
        <taxon>Dothideomycetes</taxon>
        <taxon>Pleosporomycetidae</taxon>
        <taxon>Pleosporales</taxon>
        <taxon>Pleosporineae</taxon>
        <taxon>Cucurbitariaceae</taxon>
        <taxon>Neocucurbitaria</taxon>
    </lineage>
</organism>
<dbReference type="EMBL" id="JAPEUY010000002">
    <property type="protein sequence ID" value="KAJ4375973.1"/>
    <property type="molecule type" value="Genomic_DNA"/>
</dbReference>
<dbReference type="OrthoDB" id="4220319at2759"/>
<feature type="compositionally biased region" description="Basic and acidic residues" evidence="1">
    <location>
        <begin position="124"/>
        <end position="140"/>
    </location>
</feature>
<gene>
    <name evidence="2" type="ORF">N0V83_001253</name>
</gene>
<keyword evidence="3" id="KW-1185">Reference proteome</keyword>